<reference evidence="1" key="1">
    <citation type="journal article" date="2021" name="Proc. Natl. Acad. Sci. U.S.A.">
        <title>A Catalog of Tens of Thousands of Viruses from Human Metagenomes Reveals Hidden Associations with Chronic Diseases.</title>
        <authorList>
            <person name="Tisza M.J."/>
            <person name="Buck C.B."/>
        </authorList>
    </citation>
    <scope>NUCLEOTIDE SEQUENCE</scope>
    <source>
        <strain evidence="1">CtGMq5</strain>
    </source>
</reference>
<dbReference type="EMBL" id="BK015206">
    <property type="protein sequence ID" value="DAD95957.1"/>
    <property type="molecule type" value="Genomic_DNA"/>
</dbReference>
<accession>A0A8S5NMC5</accession>
<organism evidence="1">
    <name type="scientific">Siphoviridae sp. ctGMq5</name>
    <dbReference type="NCBI Taxonomy" id="2826220"/>
    <lineage>
        <taxon>Viruses</taxon>
        <taxon>Duplodnaviria</taxon>
        <taxon>Heunggongvirae</taxon>
        <taxon>Uroviricota</taxon>
        <taxon>Caudoviricetes</taxon>
    </lineage>
</organism>
<proteinExistence type="predicted"/>
<evidence type="ECO:0000313" key="1">
    <source>
        <dbReference type="EMBL" id="DAD95957.1"/>
    </source>
</evidence>
<protein>
    <submittedName>
        <fullName evidence="1">Uncharacterized protein</fullName>
    </submittedName>
</protein>
<sequence length="36" mass="4139">MLMLRDCYAFCYILCKLKKAPEGNPQEPVSTYIIVS</sequence>
<name>A0A8S5NMC5_9CAUD</name>